<dbReference type="SMART" id="SM00174">
    <property type="entry name" value="RHO"/>
    <property type="match status" value="1"/>
</dbReference>
<comment type="catalytic activity">
    <reaction evidence="5">
        <text>GTP + H2O = GDP + phosphate + H(+)</text>
        <dbReference type="Rhea" id="RHEA:19669"/>
        <dbReference type="ChEBI" id="CHEBI:15377"/>
        <dbReference type="ChEBI" id="CHEBI:15378"/>
        <dbReference type="ChEBI" id="CHEBI:37565"/>
        <dbReference type="ChEBI" id="CHEBI:43474"/>
        <dbReference type="ChEBI" id="CHEBI:58189"/>
        <dbReference type="EC" id="3.6.5.2"/>
    </reaction>
</comment>
<evidence type="ECO:0000256" key="4">
    <source>
        <dbReference type="ARBA" id="ARBA00022801"/>
    </source>
</evidence>
<dbReference type="InterPro" id="IPR051065">
    <property type="entry name" value="Ras-related_GTPase"/>
</dbReference>
<dbReference type="AlphaFoldDB" id="A0A9J7HPP8"/>
<dbReference type="InterPro" id="IPR027417">
    <property type="entry name" value="P-loop_NTPase"/>
</dbReference>
<dbReference type="RefSeq" id="XP_035663196.1">
    <property type="nucleotide sequence ID" value="XM_035807303.1"/>
</dbReference>
<keyword evidence="3" id="KW-0547">Nucleotide-binding</keyword>
<dbReference type="Proteomes" id="UP000001554">
    <property type="component" value="Chromosome 19"/>
</dbReference>
<organism evidence="7 8">
    <name type="scientific">Branchiostoma floridae</name>
    <name type="common">Florida lancelet</name>
    <name type="synonym">Amphioxus</name>
    <dbReference type="NCBI Taxonomy" id="7739"/>
    <lineage>
        <taxon>Eukaryota</taxon>
        <taxon>Metazoa</taxon>
        <taxon>Chordata</taxon>
        <taxon>Cephalochordata</taxon>
        <taxon>Leptocardii</taxon>
        <taxon>Amphioxiformes</taxon>
        <taxon>Branchiostomatidae</taxon>
        <taxon>Branchiostoma</taxon>
    </lineage>
</organism>
<evidence type="ECO:0000256" key="5">
    <source>
        <dbReference type="ARBA" id="ARBA00048098"/>
    </source>
</evidence>
<evidence type="ECO:0000256" key="6">
    <source>
        <dbReference type="SAM" id="MobiDB-lite"/>
    </source>
</evidence>
<dbReference type="GO" id="GO:0005525">
    <property type="term" value="F:GTP binding"/>
    <property type="evidence" value="ECO:0007669"/>
    <property type="project" value="InterPro"/>
</dbReference>
<keyword evidence="4" id="KW-0378">Hydrolase</keyword>
<keyword evidence="7" id="KW-1185">Reference proteome</keyword>
<reference evidence="8" key="2">
    <citation type="submission" date="2025-08" db="UniProtKB">
        <authorList>
            <consortium name="RefSeq"/>
        </authorList>
    </citation>
    <scope>IDENTIFICATION</scope>
    <source>
        <strain evidence="8">S238N-H82</strain>
        <tissue evidence="8">Testes</tissue>
    </source>
</reference>
<dbReference type="Gene3D" id="3.40.50.300">
    <property type="entry name" value="P-loop containing nucleotide triphosphate hydrolases"/>
    <property type="match status" value="1"/>
</dbReference>
<reference evidence="7" key="1">
    <citation type="journal article" date="2020" name="Nat. Ecol. Evol.">
        <title>Deeply conserved synteny resolves early events in vertebrate evolution.</title>
        <authorList>
            <person name="Simakov O."/>
            <person name="Marletaz F."/>
            <person name="Yue J.X."/>
            <person name="O'Connell B."/>
            <person name="Jenkins J."/>
            <person name="Brandt A."/>
            <person name="Calef R."/>
            <person name="Tung C.H."/>
            <person name="Huang T.K."/>
            <person name="Schmutz J."/>
            <person name="Satoh N."/>
            <person name="Yu J.K."/>
            <person name="Putnam N.H."/>
            <person name="Green R.E."/>
            <person name="Rokhsar D.S."/>
        </authorList>
    </citation>
    <scope>NUCLEOTIDE SEQUENCE [LARGE SCALE GENOMIC DNA]</scope>
    <source>
        <strain evidence="7">S238N-H82</strain>
    </source>
</reference>
<dbReference type="NCBIfam" id="TIGR00231">
    <property type="entry name" value="small_GTP"/>
    <property type="match status" value="1"/>
</dbReference>
<dbReference type="InterPro" id="IPR001806">
    <property type="entry name" value="Small_GTPase"/>
</dbReference>
<proteinExistence type="inferred from homology"/>
<dbReference type="GO" id="GO:0003925">
    <property type="term" value="F:G protein activity"/>
    <property type="evidence" value="ECO:0007669"/>
    <property type="project" value="UniProtKB-EC"/>
</dbReference>
<protein>
    <recommendedName>
        <fullName evidence="2">small monomeric GTPase</fullName>
        <ecNumber evidence="2">3.6.5.2</ecNumber>
    </recommendedName>
</protein>
<sequence>MAGQSLVCSLERRSDGFGFKTVTKPLERLFLSATQLLRCGAVLSMAARRSPTCGRKTSGPTRTVKVVVLGQAGVGKTAMTVRFVTKRFIGDYDPTLEAKYHHLEFVGDDLVQFEVLDTAGQEENSLAVEQKIRWGDAFIIVYSINDICSFDEVMRIKFLINHTKGPDTPVTLVANKRDLELDRMVARLDGEKMADTLGCSFSEITTKESYIEVARVFEGLYSKCKEQSQTKDIRRGSPRSSPKLSPRPHIRRVKNLLKSTAGKHLDVPSFGTNFC</sequence>
<name>A0A9J7HPP8_BRAFL</name>
<dbReference type="SUPFAM" id="SSF52540">
    <property type="entry name" value="P-loop containing nucleoside triphosphate hydrolases"/>
    <property type="match status" value="1"/>
</dbReference>
<dbReference type="PROSITE" id="PS51421">
    <property type="entry name" value="RAS"/>
    <property type="match status" value="1"/>
</dbReference>
<dbReference type="EC" id="3.6.5.2" evidence="2"/>
<feature type="region of interest" description="Disordered" evidence="6">
    <location>
        <begin position="228"/>
        <end position="250"/>
    </location>
</feature>
<dbReference type="PRINTS" id="PR00449">
    <property type="entry name" value="RASTRNSFRMNG"/>
</dbReference>
<evidence type="ECO:0000256" key="1">
    <source>
        <dbReference type="ARBA" id="ARBA00008344"/>
    </source>
</evidence>
<dbReference type="SMART" id="SM00173">
    <property type="entry name" value="RAS"/>
    <property type="match status" value="1"/>
</dbReference>
<dbReference type="PANTHER" id="PTHR45704">
    <property type="entry name" value="RAS-LIKE FAMILY MEMBER 11"/>
    <property type="match status" value="1"/>
</dbReference>
<dbReference type="GeneID" id="118406908"/>
<dbReference type="InterPro" id="IPR005225">
    <property type="entry name" value="Small_GTP-bd"/>
</dbReference>
<evidence type="ECO:0000256" key="3">
    <source>
        <dbReference type="ARBA" id="ARBA00022741"/>
    </source>
</evidence>
<evidence type="ECO:0000313" key="8">
    <source>
        <dbReference type="RefSeq" id="XP_035663196.1"/>
    </source>
</evidence>
<dbReference type="PROSITE" id="PS51419">
    <property type="entry name" value="RAB"/>
    <property type="match status" value="1"/>
</dbReference>
<gene>
    <name evidence="8" type="primary">LOC118406908</name>
</gene>
<evidence type="ECO:0000256" key="2">
    <source>
        <dbReference type="ARBA" id="ARBA00011984"/>
    </source>
</evidence>
<dbReference type="Pfam" id="PF00071">
    <property type="entry name" value="Ras"/>
    <property type="match status" value="1"/>
</dbReference>
<comment type="similarity">
    <text evidence="1">Belongs to the small GTPase superfamily. Ras family.</text>
</comment>
<accession>A0A9J7HPP8</accession>
<evidence type="ECO:0000313" key="7">
    <source>
        <dbReference type="Proteomes" id="UP000001554"/>
    </source>
</evidence>
<dbReference type="OrthoDB" id="18798at2759"/>
<dbReference type="KEGG" id="bfo:118406908"/>
<dbReference type="SMART" id="SM00175">
    <property type="entry name" value="RAB"/>
    <property type="match status" value="1"/>
</dbReference>